<dbReference type="Proteomes" id="UP000887578">
    <property type="component" value="Unplaced"/>
</dbReference>
<dbReference type="InterPro" id="IPR021109">
    <property type="entry name" value="Peptidase_aspartic_dom_sf"/>
</dbReference>
<name>A0A914Q2T0_9BILA</name>
<sequence>MGESSSTIFVLQDGNTNYVTVPIIKSPCCIKVKVNGKEFNALVSTVTPRSVCSLSVLERLNVGMNKEEMTTIDAPMGQTLDAIGQVELTMLIKNAEIHESFYVTKKLVEDFIIGMDIILKFGGFELNNNSFGQTLTLG</sequence>
<accession>A0A914Q2T0</accession>
<dbReference type="Gene3D" id="2.40.70.10">
    <property type="entry name" value="Acid Proteases"/>
    <property type="match status" value="1"/>
</dbReference>
<keyword evidence="1" id="KW-1185">Reference proteome</keyword>
<proteinExistence type="predicted"/>
<protein>
    <submittedName>
        <fullName evidence="2">Uncharacterized protein</fullName>
    </submittedName>
</protein>
<dbReference type="SUPFAM" id="SSF50630">
    <property type="entry name" value="Acid proteases"/>
    <property type="match status" value="1"/>
</dbReference>
<reference evidence="2" key="1">
    <citation type="submission" date="2022-11" db="UniProtKB">
        <authorList>
            <consortium name="WormBaseParasite"/>
        </authorList>
    </citation>
    <scope>IDENTIFICATION</scope>
</reference>
<evidence type="ECO:0000313" key="1">
    <source>
        <dbReference type="Proteomes" id="UP000887578"/>
    </source>
</evidence>
<dbReference type="AlphaFoldDB" id="A0A914Q2T0"/>
<dbReference type="WBParaSite" id="PDA_v2.g25552.t1">
    <property type="protein sequence ID" value="PDA_v2.g25552.t1"/>
    <property type="gene ID" value="PDA_v2.g25552"/>
</dbReference>
<evidence type="ECO:0000313" key="2">
    <source>
        <dbReference type="WBParaSite" id="PDA_v2.g25552.t1"/>
    </source>
</evidence>
<organism evidence="1 2">
    <name type="scientific">Panagrolaimus davidi</name>
    <dbReference type="NCBI Taxonomy" id="227884"/>
    <lineage>
        <taxon>Eukaryota</taxon>
        <taxon>Metazoa</taxon>
        <taxon>Ecdysozoa</taxon>
        <taxon>Nematoda</taxon>
        <taxon>Chromadorea</taxon>
        <taxon>Rhabditida</taxon>
        <taxon>Tylenchina</taxon>
        <taxon>Panagrolaimomorpha</taxon>
        <taxon>Panagrolaimoidea</taxon>
        <taxon>Panagrolaimidae</taxon>
        <taxon>Panagrolaimus</taxon>
    </lineage>
</organism>